<organism evidence="2 3">
    <name type="scientific">Microbispora corallina</name>
    <dbReference type="NCBI Taxonomy" id="83302"/>
    <lineage>
        <taxon>Bacteria</taxon>
        <taxon>Bacillati</taxon>
        <taxon>Actinomycetota</taxon>
        <taxon>Actinomycetes</taxon>
        <taxon>Streptosporangiales</taxon>
        <taxon>Streptosporangiaceae</taxon>
        <taxon>Microbispora</taxon>
    </lineage>
</organism>
<evidence type="ECO:0000256" key="1">
    <source>
        <dbReference type="SAM" id="Phobius"/>
    </source>
</evidence>
<sequence length="163" mass="17244">MSWRSRWWWAAALIVSSAGAARLLFLDHSFFGPMDIPAVCPGWDAYMTAGPVLGEVLVRVPPLWFAGLPGLVLAFLTHLVSLRLGRPRIGVVVPRAVAALLLAAYGTGPVAFAVDMAVDRTCLDTWGGSLGVAFFLTANVAATLAALCVLAAVRRSSRRAVLG</sequence>
<keyword evidence="1" id="KW-1133">Transmembrane helix</keyword>
<feature type="transmembrane region" description="Helical" evidence="1">
    <location>
        <begin position="96"/>
        <end position="118"/>
    </location>
</feature>
<evidence type="ECO:0000313" key="2">
    <source>
        <dbReference type="EMBL" id="GIH38870.1"/>
    </source>
</evidence>
<keyword evidence="3" id="KW-1185">Reference proteome</keyword>
<keyword evidence="1" id="KW-0812">Transmembrane</keyword>
<dbReference type="Proteomes" id="UP000603904">
    <property type="component" value="Unassembled WGS sequence"/>
</dbReference>
<evidence type="ECO:0008006" key="4">
    <source>
        <dbReference type="Google" id="ProtNLM"/>
    </source>
</evidence>
<name>A0ABQ4FVL9_9ACTN</name>
<keyword evidence="1" id="KW-0472">Membrane</keyword>
<comment type="caution">
    <text evidence="2">The sequence shown here is derived from an EMBL/GenBank/DDBJ whole genome shotgun (WGS) entry which is preliminary data.</text>
</comment>
<feature type="transmembrane region" description="Helical" evidence="1">
    <location>
        <begin position="130"/>
        <end position="153"/>
    </location>
</feature>
<accession>A0ABQ4FVL9</accession>
<gene>
    <name evidence="2" type="ORF">Mco01_18700</name>
</gene>
<protein>
    <recommendedName>
        <fullName evidence="4">Integral membrane protein</fullName>
    </recommendedName>
</protein>
<reference evidence="2 3" key="1">
    <citation type="submission" date="2021-01" db="EMBL/GenBank/DDBJ databases">
        <title>Whole genome shotgun sequence of Microbispora corallina NBRC 16416.</title>
        <authorList>
            <person name="Komaki H."/>
            <person name="Tamura T."/>
        </authorList>
    </citation>
    <scope>NUCLEOTIDE SEQUENCE [LARGE SCALE GENOMIC DNA]</scope>
    <source>
        <strain evidence="2 3">NBRC 16416</strain>
    </source>
</reference>
<proteinExistence type="predicted"/>
<dbReference type="EMBL" id="BOOC01000005">
    <property type="protein sequence ID" value="GIH38870.1"/>
    <property type="molecule type" value="Genomic_DNA"/>
</dbReference>
<feature type="transmembrane region" description="Helical" evidence="1">
    <location>
        <begin position="63"/>
        <end position="84"/>
    </location>
</feature>
<evidence type="ECO:0000313" key="3">
    <source>
        <dbReference type="Proteomes" id="UP000603904"/>
    </source>
</evidence>
<dbReference type="RefSeq" id="WP_204056459.1">
    <property type="nucleotide sequence ID" value="NZ_BAAAGP010000002.1"/>
</dbReference>